<organism evidence="2 3">
    <name type="scientific">Reticulibacter mediterranei</name>
    <dbReference type="NCBI Taxonomy" id="2778369"/>
    <lineage>
        <taxon>Bacteria</taxon>
        <taxon>Bacillati</taxon>
        <taxon>Chloroflexota</taxon>
        <taxon>Ktedonobacteria</taxon>
        <taxon>Ktedonobacterales</taxon>
        <taxon>Reticulibacteraceae</taxon>
        <taxon>Reticulibacter</taxon>
    </lineage>
</organism>
<comment type="caution">
    <text evidence="2">The sequence shown here is derived from an EMBL/GenBank/DDBJ whole genome shotgun (WGS) entry which is preliminary data.</text>
</comment>
<protein>
    <submittedName>
        <fullName evidence="2">Uncharacterized protein</fullName>
    </submittedName>
</protein>
<gene>
    <name evidence="2" type="ORF">KSF_085480</name>
</gene>
<evidence type="ECO:0000313" key="3">
    <source>
        <dbReference type="Proteomes" id="UP000597444"/>
    </source>
</evidence>
<proteinExistence type="predicted"/>
<evidence type="ECO:0000256" key="1">
    <source>
        <dbReference type="SAM" id="MobiDB-lite"/>
    </source>
</evidence>
<dbReference type="EMBL" id="BNJK01000002">
    <property type="protein sequence ID" value="GHO98500.1"/>
    <property type="molecule type" value="Genomic_DNA"/>
</dbReference>
<sequence>MIVRGKKIRNANSASSGRCLMRFIGAEIRQMDVCGSVLTATQLTFNKPIRGNESLRGSGKKNVDVRKKKGANNKRKSNVAEQQCGVRSRKSALDNATFG</sequence>
<feature type="region of interest" description="Disordered" evidence="1">
    <location>
        <begin position="49"/>
        <end position="99"/>
    </location>
</feature>
<reference evidence="2" key="1">
    <citation type="submission" date="2020-10" db="EMBL/GenBank/DDBJ databases">
        <title>Taxonomic study of unclassified bacteria belonging to the class Ktedonobacteria.</title>
        <authorList>
            <person name="Yabe S."/>
            <person name="Wang C.M."/>
            <person name="Zheng Y."/>
            <person name="Sakai Y."/>
            <person name="Cavaletti L."/>
            <person name="Monciardini P."/>
            <person name="Donadio S."/>
        </authorList>
    </citation>
    <scope>NUCLEOTIDE SEQUENCE</scope>
    <source>
        <strain evidence="2">ID150040</strain>
    </source>
</reference>
<evidence type="ECO:0000313" key="2">
    <source>
        <dbReference type="EMBL" id="GHO98500.1"/>
    </source>
</evidence>
<accession>A0A8J3N7I0</accession>
<dbReference type="Proteomes" id="UP000597444">
    <property type="component" value="Unassembled WGS sequence"/>
</dbReference>
<feature type="compositionally biased region" description="Basic residues" evidence="1">
    <location>
        <begin position="66"/>
        <end position="77"/>
    </location>
</feature>
<dbReference type="AlphaFoldDB" id="A0A8J3N7I0"/>
<keyword evidence="3" id="KW-1185">Reference proteome</keyword>
<name>A0A8J3N7I0_9CHLR</name>